<feature type="compositionally biased region" description="Polar residues" evidence="1">
    <location>
        <begin position="168"/>
        <end position="177"/>
    </location>
</feature>
<evidence type="ECO:0000256" key="1">
    <source>
        <dbReference type="SAM" id="MobiDB-lite"/>
    </source>
</evidence>
<feature type="compositionally biased region" description="Basic and acidic residues" evidence="1">
    <location>
        <begin position="458"/>
        <end position="478"/>
    </location>
</feature>
<accession>K3W8A1</accession>
<feature type="compositionally biased region" description="Basic and acidic residues" evidence="1">
    <location>
        <begin position="364"/>
        <end position="394"/>
    </location>
</feature>
<reference evidence="3" key="2">
    <citation type="submission" date="2010-04" db="EMBL/GenBank/DDBJ databases">
        <authorList>
            <person name="Buell R."/>
            <person name="Hamilton J."/>
            <person name="Hostetler J."/>
        </authorList>
    </citation>
    <scope>NUCLEOTIDE SEQUENCE [LARGE SCALE GENOMIC DNA]</scope>
    <source>
        <strain evidence="3">DAOM:BR144</strain>
    </source>
</reference>
<feature type="compositionally biased region" description="Low complexity" evidence="1">
    <location>
        <begin position="419"/>
        <end position="454"/>
    </location>
</feature>
<dbReference type="HOGENOM" id="CLU_420657_0_0_1"/>
<dbReference type="Proteomes" id="UP000019132">
    <property type="component" value="Unassembled WGS sequence"/>
</dbReference>
<protein>
    <submittedName>
        <fullName evidence="2">Uncharacterized protein</fullName>
    </submittedName>
</protein>
<dbReference type="OMA" id="SEYYKQM"/>
<feature type="region of interest" description="Disordered" evidence="1">
    <location>
        <begin position="1"/>
        <end position="220"/>
    </location>
</feature>
<dbReference type="VEuPathDB" id="FungiDB:PYU1_G001192"/>
<reference evidence="3" key="1">
    <citation type="journal article" date="2010" name="Genome Biol.">
        <title>Genome sequence of the necrotrophic plant pathogen Pythium ultimum reveals original pathogenicity mechanisms and effector repertoire.</title>
        <authorList>
            <person name="Levesque C.A."/>
            <person name="Brouwer H."/>
            <person name="Cano L."/>
            <person name="Hamilton J.P."/>
            <person name="Holt C."/>
            <person name="Huitema E."/>
            <person name="Raffaele S."/>
            <person name="Robideau G.P."/>
            <person name="Thines M."/>
            <person name="Win J."/>
            <person name="Zerillo M.M."/>
            <person name="Beakes G.W."/>
            <person name="Boore J.L."/>
            <person name="Busam D."/>
            <person name="Dumas B."/>
            <person name="Ferriera S."/>
            <person name="Fuerstenberg S.I."/>
            <person name="Gachon C.M."/>
            <person name="Gaulin E."/>
            <person name="Govers F."/>
            <person name="Grenville-Briggs L."/>
            <person name="Horner N."/>
            <person name="Hostetler J."/>
            <person name="Jiang R.H."/>
            <person name="Johnson J."/>
            <person name="Krajaejun T."/>
            <person name="Lin H."/>
            <person name="Meijer H.J."/>
            <person name="Moore B."/>
            <person name="Morris P."/>
            <person name="Phuntmart V."/>
            <person name="Puiu D."/>
            <person name="Shetty J."/>
            <person name="Stajich J.E."/>
            <person name="Tripathy S."/>
            <person name="Wawra S."/>
            <person name="van West P."/>
            <person name="Whitty B.R."/>
            <person name="Coutinho P.M."/>
            <person name="Henrissat B."/>
            <person name="Martin F."/>
            <person name="Thomas P.D."/>
            <person name="Tyler B.M."/>
            <person name="De Vries R.P."/>
            <person name="Kamoun S."/>
            <person name="Yandell M."/>
            <person name="Tisserat N."/>
            <person name="Buell C.R."/>
        </authorList>
    </citation>
    <scope>NUCLEOTIDE SEQUENCE</scope>
    <source>
        <strain evidence="3">DAOM:BR144</strain>
    </source>
</reference>
<feature type="compositionally biased region" description="Basic and acidic residues" evidence="1">
    <location>
        <begin position="23"/>
        <end position="42"/>
    </location>
</feature>
<feature type="compositionally biased region" description="Low complexity" evidence="1">
    <location>
        <begin position="352"/>
        <end position="363"/>
    </location>
</feature>
<dbReference type="eggNOG" id="ENOG502R6MH">
    <property type="taxonomic scope" value="Eukaryota"/>
</dbReference>
<reference evidence="2" key="3">
    <citation type="submission" date="2015-02" db="UniProtKB">
        <authorList>
            <consortium name="EnsemblProtists"/>
        </authorList>
    </citation>
    <scope>IDENTIFICATION</scope>
    <source>
        <strain evidence="2">DAOM BR144</strain>
    </source>
</reference>
<feature type="compositionally biased region" description="Basic and acidic residues" evidence="1">
    <location>
        <begin position="406"/>
        <end position="416"/>
    </location>
</feature>
<feature type="compositionally biased region" description="Low complexity" evidence="1">
    <location>
        <begin position="322"/>
        <end position="342"/>
    </location>
</feature>
<feature type="region of interest" description="Disordered" evidence="1">
    <location>
        <begin position="245"/>
        <end position="500"/>
    </location>
</feature>
<evidence type="ECO:0000313" key="2">
    <source>
        <dbReference type="EnsemblProtists" id="PYU1_T001192"/>
    </source>
</evidence>
<evidence type="ECO:0000313" key="3">
    <source>
        <dbReference type="Proteomes" id="UP000019132"/>
    </source>
</evidence>
<dbReference type="AlphaFoldDB" id="K3W8A1"/>
<feature type="compositionally biased region" description="Acidic residues" evidence="1">
    <location>
        <begin position="137"/>
        <end position="148"/>
    </location>
</feature>
<name>K3W8A1_GLOUD</name>
<feature type="compositionally biased region" description="Acidic residues" evidence="1">
    <location>
        <begin position="73"/>
        <end position="92"/>
    </location>
</feature>
<organism evidence="2 3">
    <name type="scientific">Globisporangium ultimum (strain ATCC 200006 / CBS 805.95 / DAOM BR144)</name>
    <name type="common">Pythium ultimum</name>
    <dbReference type="NCBI Taxonomy" id="431595"/>
    <lineage>
        <taxon>Eukaryota</taxon>
        <taxon>Sar</taxon>
        <taxon>Stramenopiles</taxon>
        <taxon>Oomycota</taxon>
        <taxon>Peronosporomycetes</taxon>
        <taxon>Pythiales</taxon>
        <taxon>Pythiaceae</taxon>
        <taxon>Globisporangium</taxon>
    </lineage>
</organism>
<feature type="compositionally biased region" description="Basic and acidic residues" evidence="1">
    <location>
        <begin position="287"/>
        <end position="305"/>
    </location>
</feature>
<keyword evidence="3" id="KW-1185">Reference proteome</keyword>
<feature type="compositionally biased region" description="Basic and acidic residues" evidence="1">
    <location>
        <begin position="245"/>
        <end position="254"/>
    </location>
</feature>
<sequence length="723" mass="78179">MARKQFVSSKKNAPSRAVSSKEAALHGRAADENGADPDHSGGGDDDDEGQSSGSDSPGSPASSNGSSSLFTSDEQDELDDAADNNGDVEEGDVPSQSSEMPVAVEVMPASVGRGKQLRFPTVISRGKESRVFAPGTADDDDDNSDSDDSLLSINSDEEEDEDDKNSVEGVSTEQQQPNDKDTVMDDASESAVPQEESNPANYPIKGFRARKRHRPDSAYYTQMSTYVRDCLLSVRDGTESTDVLKEEAHEEFRRKLSNGSVERIAAASKVETPPPAKTTAPSSSSEPNHHYSEKKKEDASEQPVKKEKHKKEHRTKEKRSEGSSSSKSNHSKSTSSSSSSSSNRKREDRDGSAPNSTSPSSSLKVKDVSKESSDSKRDVKKEEIKKEVKKEEKTMTSSSSSSAMKSEPEVSRKVKAEPASSTSSNNNTSASKSSSSSSSATQSNGSKAPALCSSCKKKLSDDKPEPEKPVVPPKEKKTVTMAPNTKSEPPSGSFTVPTVAGRDVTKLRADASKLNDEARALKHEGNRKGVAEAGAAGQIAQGKCYLRSSTKFFQHALKLADLKVAYKELGDERHARSYGEFCVTTLAQTSSLIESTIRMFQSAGSTRMVALGYKLASIVHLTIYRLQHLKLFSLYSDLFTPGRSPDTRQNGTPTPPIGGTNPDSKDAAVRAHLLKEMEHTLRGFEMWRRYESCRVVVLPRITNPAVTDLNVLFEDLQSELGSA</sequence>
<proteinExistence type="predicted"/>
<feature type="compositionally biased region" description="Low complexity" evidence="1">
    <location>
        <begin position="277"/>
        <end position="286"/>
    </location>
</feature>
<dbReference type="EnsemblProtists" id="PYU1_T001192">
    <property type="protein sequence ID" value="PYU1_T001192"/>
    <property type="gene ID" value="PYU1_G001192"/>
</dbReference>
<feature type="compositionally biased region" description="Low complexity" evidence="1">
    <location>
        <begin position="395"/>
        <end position="405"/>
    </location>
</feature>
<feature type="compositionally biased region" description="Polar residues" evidence="1">
    <location>
        <begin position="1"/>
        <end position="12"/>
    </location>
</feature>
<feature type="compositionally biased region" description="Polar residues" evidence="1">
    <location>
        <begin position="481"/>
        <end position="496"/>
    </location>
</feature>
<feature type="compositionally biased region" description="Low complexity" evidence="1">
    <location>
        <begin position="50"/>
        <end position="68"/>
    </location>
</feature>
<feature type="region of interest" description="Disordered" evidence="1">
    <location>
        <begin position="643"/>
        <end position="665"/>
    </location>
</feature>
<dbReference type="InParanoid" id="K3W8A1"/>
<dbReference type="EMBL" id="GL376626">
    <property type="status" value="NOT_ANNOTATED_CDS"/>
    <property type="molecule type" value="Genomic_DNA"/>
</dbReference>